<comment type="caution">
    <text evidence="5">The sequence shown here is derived from an EMBL/GenBank/DDBJ whole genome shotgun (WGS) entry which is preliminary data.</text>
</comment>
<dbReference type="FunCoup" id="A0A151Z6L8">
    <property type="interactions" value="8"/>
</dbReference>
<evidence type="ECO:0000256" key="4">
    <source>
        <dbReference type="ARBA" id="ARBA00023203"/>
    </source>
</evidence>
<accession>A0A151Z6L8</accession>
<organism evidence="5 6">
    <name type="scientific">Tieghemostelium lacteum</name>
    <name type="common">Slime mold</name>
    <name type="synonym">Dictyostelium lacteum</name>
    <dbReference type="NCBI Taxonomy" id="361077"/>
    <lineage>
        <taxon>Eukaryota</taxon>
        <taxon>Amoebozoa</taxon>
        <taxon>Evosea</taxon>
        <taxon>Eumycetozoa</taxon>
        <taxon>Dictyostelia</taxon>
        <taxon>Dictyosteliales</taxon>
        <taxon>Raperosteliaceae</taxon>
        <taxon>Tieghemostelium</taxon>
    </lineage>
</organism>
<keyword evidence="6" id="KW-1185">Reference proteome</keyword>
<evidence type="ECO:0000256" key="1">
    <source>
        <dbReference type="ARBA" id="ARBA00004496"/>
    </source>
</evidence>
<comment type="similarity">
    <text evidence="2">Belongs to the vinculin/alpha-catenin family.</text>
</comment>
<keyword evidence="3" id="KW-0963">Cytoplasm</keyword>
<dbReference type="STRING" id="361077.A0A151Z6L8"/>
<evidence type="ECO:0000256" key="3">
    <source>
        <dbReference type="ARBA" id="ARBA00022490"/>
    </source>
</evidence>
<dbReference type="InterPro" id="IPR006077">
    <property type="entry name" value="Vinculin/catenin"/>
</dbReference>
<reference evidence="5 6" key="1">
    <citation type="submission" date="2015-12" db="EMBL/GenBank/DDBJ databases">
        <title>Dictyostelia acquired genes for synthesis and detection of signals that induce cell-type specialization by lateral gene transfer from prokaryotes.</title>
        <authorList>
            <person name="Gloeckner G."/>
            <person name="Schaap P."/>
        </authorList>
    </citation>
    <scope>NUCLEOTIDE SEQUENCE [LARGE SCALE GENOMIC DNA]</scope>
    <source>
        <strain evidence="5 6">TK</strain>
    </source>
</reference>
<evidence type="ECO:0000256" key="2">
    <source>
        <dbReference type="ARBA" id="ARBA00008376"/>
    </source>
</evidence>
<sequence length="801" mass="87955">MDEVLEIIADSVSSLVIAITESEEKNTLFGDMVPGVELIQKAVNGMAEAAEETLQMVDDEFKGQLEQISKELKNKSQELYNNACKARDDPWNRVPQKDAIKSAKAILQNVVILVLIEEQSNIKVLVNIAKKAAEGIRRMDEIENTKQLDIMIGDVILLQNELVKRSKVRAEGSHNPDLRLKLEESSVQVQLLSEQHQRACRQVCTSPNDSSLKSNRNELSVQLLSAIDDVIYTIKQIFASNTKFVDLAFKWKPVKTMAEDEVIIASQHLIDNLRLLPKAIQDGRGPEAAREIVNNANIQISNALVVANRCEDPVKKKMILRNIEELKKLTPQLIAAMKPVLANPNDQEAKKALDKLIYSTQKASENLATAVSSSPSEIVAASGASLAREMDSLQDAIARGDKERAEIILANLGPTIDRHIEMAQALLDTITDPALRHQIKTAIDKLQMLKPKIIETAQVAINNPQDKEAQKKLGTLISEAKSAIKDISQPYEMVSALNNKLHQDLDNLLKTIDEGGPDMQFKGVQYAKEIAADIKKQIEEAEAYANSLSDPKRKKEILDAVERLKQLSPQLLEAIKQVLANPQDKEARKRLEQLVGQVKEASSHLAQVVQPTADELKMEKTKRDLAYTKFTTPQPVPQPVQPPTKLKVEGPVNKAVFVAAEEVASAMEAKVRDGTPLGQLVSYSDDIAQAMAELSSYAAKGDVKGMIMAARKIADCIKQVQANAKKISDNCIDPRLKSAVQNYSDCGGNFSTQLKILCAVKSGSDDGPAAEEQLVTCARGLSSAVINIVKSAESAILKSKK</sequence>
<proteinExistence type="inferred from homology"/>
<dbReference type="OMA" id="ANNLCEL"/>
<dbReference type="Pfam" id="PF01044">
    <property type="entry name" value="Vinculin"/>
    <property type="match status" value="2"/>
</dbReference>
<evidence type="ECO:0000313" key="5">
    <source>
        <dbReference type="EMBL" id="KYQ89602.1"/>
    </source>
</evidence>
<comment type="subcellular location">
    <subcellularLocation>
        <location evidence="1">Cytoplasm</location>
    </subcellularLocation>
</comment>
<gene>
    <name evidence="5" type="ORF">DLAC_09559</name>
</gene>
<dbReference type="InParanoid" id="A0A151Z6L8"/>
<protein>
    <submittedName>
        <fullName evidence="5">Vinculin A</fullName>
    </submittedName>
</protein>
<name>A0A151Z6L8_TIELA</name>
<dbReference type="EMBL" id="LODT01000039">
    <property type="protein sequence ID" value="KYQ89602.1"/>
    <property type="molecule type" value="Genomic_DNA"/>
</dbReference>
<dbReference type="OrthoDB" id="15300at2759"/>
<dbReference type="InterPro" id="IPR036723">
    <property type="entry name" value="Alpha-catenin/vinculin-like_sf"/>
</dbReference>
<evidence type="ECO:0000313" key="6">
    <source>
        <dbReference type="Proteomes" id="UP000076078"/>
    </source>
</evidence>
<dbReference type="SUPFAM" id="SSF47220">
    <property type="entry name" value="alpha-catenin/vinculin-like"/>
    <property type="match status" value="5"/>
</dbReference>
<dbReference type="Gene3D" id="1.20.120.810">
    <property type="entry name" value="Vinculin, Vh2 four-helix bundle"/>
    <property type="match status" value="1"/>
</dbReference>
<dbReference type="GO" id="GO:0005737">
    <property type="term" value="C:cytoplasm"/>
    <property type="evidence" value="ECO:0007669"/>
    <property type="project" value="UniProtKB-SubCell"/>
</dbReference>
<dbReference type="PANTHER" id="PTHR46180">
    <property type="entry name" value="VINCULIN"/>
    <property type="match status" value="1"/>
</dbReference>
<dbReference type="AlphaFoldDB" id="A0A151Z6L8"/>
<dbReference type="GO" id="GO:0051015">
    <property type="term" value="F:actin filament binding"/>
    <property type="evidence" value="ECO:0007669"/>
    <property type="project" value="InterPro"/>
</dbReference>
<dbReference type="Proteomes" id="UP000076078">
    <property type="component" value="Unassembled WGS sequence"/>
</dbReference>
<keyword evidence="4" id="KW-0009">Actin-binding</keyword>
<dbReference type="GO" id="GO:0007155">
    <property type="term" value="P:cell adhesion"/>
    <property type="evidence" value="ECO:0007669"/>
    <property type="project" value="InterPro"/>
</dbReference>
<dbReference type="Gene3D" id="1.20.120.230">
    <property type="entry name" value="Alpha-catenin/vinculin-like"/>
    <property type="match status" value="4"/>
</dbReference>
<dbReference type="InterPro" id="IPR017997">
    <property type="entry name" value="Vinculin"/>
</dbReference>